<gene>
    <name evidence="2" type="ORF">GGD55_002375</name>
</gene>
<reference evidence="2 3" key="1">
    <citation type="submission" date="2020-08" db="EMBL/GenBank/DDBJ databases">
        <title>Genomic Encyclopedia of Type Strains, Phase IV (KMG-V): Genome sequencing to study the core and pangenomes of soil and plant-associated prokaryotes.</title>
        <authorList>
            <person name="Whitman W."/>
        </authorList>
    </citation>
    <scope>NUCLEOTIDE SEQUENCE [LARGE SCALE GENOMIC DNA]</scope>
    <source>
        <strain evidence="2 3">SEMIA 4084</strain>
    </source>
</reference>
<feature type="region of interest" description="Disordered" evidence="1">
    <location>
        <begin position="1"/>
        <end position="20"/>
    </location>
</feature>
<organism evidence="2 3">
    <name type="scientific">Rhizobium giardinii</name>
    <dbReference type="NCBI Taxonomy" id="56731"/>
    <lineage>
        <taxon>Bacteria</taxon>
        <taxon>Pseudomonadati</taxon>
        <taxon>Pseudomonadota</taxon>
        <taxon>Alphaproteobacteria</taxon>
        <taxon>Hyphomicrobiales</taxon>
        <taxon>Rhizobiaceae</taxon>
        <taxon>Rhizobium/Agrobacterium group</taxon>
        <taxon>Rhizobium</taxon>
    </lineage>
</organism>
<accession>A0A7W8X8H3</accession>
<comment type="caution">
    <text evidence="2">The sequence shown here is derived from an EMBL/GenBank/DDBJ whole genome shotgun (WGS) entry which is preliminary data.</text>
</comment>
<dbReference type="Proteomes" id="UP000585507">
    <property type="component" value="Unassembled WGS sequence"/>
</dbReference>
<dbReference type="EMBL" id="JACHBK010000005">
    <property type="protein sequence ID" value="MBB5535671.1"/>
    <property type="molecule type" value="Genomic_DNA"/>
</dbReference>
<keyword evidence="3" id="KW-1185">Reference proteome</keyword>
<evidence type="ECO:0000313" key="3">
    <source>
        <dbReference type="Proteomes" id="UP000585507"/>
    </source>
</evidence>
<dbReference type="AlphaFoldDB" id="A0A7W8X8H3"/>
<dbReference type="RefSeq" id="WP_018325400.1">
    <property type="nucleotide sequence ID" value="NZ_JACHBK010000005.1"/>
</dbReference>
<proteinExistence type="predicted"/>
<sequence>MFHSLISDERTGSPLRQNDPKCIEAPDFRIKKAARHLWEIKALSQEAATWLRSNFDGAAFGHNEIRTDLAGANRFMRKARGLSYRIEYVGPHSVNIF</sequence>
<evidence type="ECO:0000313" key="2">
    <source>
        <dbReference type="EMBL" id="MBB5535671.1"/>
    </source>
</evidence>
<name>A0A7W8X8H3_9HYPH</name>
<feature type="compositionally biased region" description="Basic and acidic residues" evidence="1">
    <location>
        <begin position="1"/>
        <end position="11"/>
    </location>
</feature>
<evidence type="ECO:0000256" key="1">
    <source>
        <dbReference type="SAM" id="MobiDB-lite"/>
    </source>
</evidence>
<protein>
    <submittedName>
        <fullName evidence="2">Uncharacterized protein</fullName>
    </submittedName>
</protein>